<dbReference type="RefSeq" id="WP_126994431.1">
    <property type="nucleotide sequence ID" value="NZ_JBNPXW010000001.1"/>
</dbReference>
<evidence type="ECO:0000313" key="3">
    <source>
        <dbReference type="Proteomes" id="UP000280346"/>
    </source>
</evidence>
<protein>
    <submittedName>
        <fullName evidence="2">Uncharacterized protein</fullName>
    </submittedName>
</protein>
<feature type="compositionally biased region" description="Basic residues" evidence="1">
    <location>
        <begin position="32"/>
        <end position="43"/>
    </location>
</feature>
<evidence type="ECO:0000256" key="1">
    <source>
        <dbReference type="SAM" id="MobiDB-lite"/>
    </source>
</evidence>
<keyword evidence="3" id="KW-1185">Reference proteome</keyword>
<reference evidence="2 3" key="1">
    <citation type="submission" date="2018-12" db="EMBL/GenBank/DDBJ databases">
        <authorList>
            <person name="Yang Y."/>
        </authorList>
    </citation>
    <scope>NUCLEOTIDE SEQUENCE [LARGE SCALE GENOMIC DNA]</scope>
    <source>
        <strain evidence="2 3">GSF71</strain>
    </source>
</reference>
<dbReference type="EMBL" id="RZIJ01000001">
    <property type="protein sequence ID" value="RUQ75998.1"/>
    <property type="molecule type" value="Genomic_DNA"/>
</dbReference>
<dbReference type="AlphaFoldDB" id="A0A3S0XEK7"/>
<accession>A0A3S0XEK7</accession>
<feature type="region of interest" description="Disordered" evidence="1">
    <location>
        <begin position="1"/>
        <end position="43"/>
    </location>
</feature>
<comment type="caution">
    <text evidence="2">The sequence shown here is derived from an EMBL/GenBank/DDBJ whole genome shotgun (WGS) entry which is preliminary data.</text>
</comment>
<evidence type="ECO:0000313" key="2">
    <source>
        <dbReference type="EMBL" id="RUQ75998.1"/>
    </source>
</evidence>
<dbReference type="Proteomes" id="UP000280346">
    <property type="component" value="Unassembled WGS sequence"/>
</dbReference>
<sequence length="108" mass="12552">MDVAPEWKAADGPRIAAHGNQRTGQSQDKFPKPPRRRPARREKPRWIFFFSTLRLSQAEFTVWQSSCGCTPELINFKIETFRSKRSQGCAYRQKFGFMDGNTKRSPLE</sequence>
<name>A0A3S0XEK7_9PROT</name>
<proteinExistence type="predicted"/>
<gene>
    <name evidence="2" type="ORF">EJ913_02480</name>
</gene>
<organism evidence="2 3">
    <name type="scientific">Azospirillum doebereinerae</name>
    <dbReference type="NCBI Taxonomy" id="92933"/>
    <lineage>
        <taxon>Bacteria</taxon>
        <taxon>Pseudomonadati</taxon>
        <taxon>Pseudomonadota</taxon>
        <taxon>Alphaproteobacteria</taxon>
        <taxon>Rhodospirillales</taxon>
        <taxon>Azospirillaceae</taxon>
        <taxon>Azospirillum</taxon>
    </lineage>
</organism>